<dbReference type="Gene3D" id="3.30.70.330">
    <property type="match status" value="1"/>
</dbReference>
<accession>A0A8X6N8J3</accession>
<evidence type="ECO:0000256" key="1">
    <source>
        <dbReference type="ARBA" id="ARBA00004123"/>
    </source>
</evidence>
<evidence type="ECO:0000313" key="11">
    <source>
        <dbReference type="EMBL" id="GFT01171.1"/>
    </source>
</evidence>
<dbReference type="InterPro" id="IPR034605">
    <property type="entry name" value="PGC-1"/>
</dbReference>
<dbReference type="PROSITE" id="PS50102">
    <property type="entry name" value="RRM"/>
    <property type="match status" value="1"/>
</dbReference>
<feature type="region of interest" description="Disordered" evidence="9">
    <location>
        <begin position="104"/>
        <end position="126"/>
    </location>
</feature>
<evidence type="ECO:0000256" key="3">
    <source>
        <dbReference type="ARBA" id="ARBA00022884"/>
    </source>
</evidence>
<comment type="caution">
    <text evidence="11">The sequence shown here is derived from an EMBL/GenBank/DDBJ whole genome shotgun (WGS) entry which is preliminary data.</text>
</comment>
<dbReference type="SUPFAM" id="SSF54928">
    <property type="entry name" value="RNA-binding domain, RBD"/>
    <property type="match status" value="1"/>
</dbReference>
<proteinExistence type="predicted"/>
<evidence type="ECO:0000256" key="9">
    <source>
        <dbReference type="SAM" id="MobiDB-lite"/>
    </source>
</evidence>
<keyword evidence="4" id="KW-0805">Transcription regulation</keyword>
<dbReference type="InterPro" id="IPR035979">
    <property type="entry name" value="RBD_domain_sf"/>
</dbReference>
<dbReference type="SMART" id="SM00360">
    <property type="entry name" value="RRM"/>
    <property type="match status" value="1"/>
</dbReference>
<sequence length="608" mass="68759">MASSSLTLWNISAENGSGSKKSHQTKFEVKQEVEKVKPIPKLLINMTTPVPTVRVVRSKSLDDSQSPRKGELGGTGLTIADIVKMKKRKCCSVNDVGTHLGKRRKRLSSVKQGDTHSRLSRSSRRKIPAPMEICSSASSLEVPDVYKHDSAVSNNSSAALSDNNTKPFDNNQDIINPGELDVGMFEEIGTSSVVSQFELVNEFLHDEVLDVPAQSLVIDNGHCAPFSINHNQIEVPSTNSEDPDVGLEAMINFVNVWQAGPINPLTTFDVELCLPQPGIESTVPLPADQNRSSSSVSTLPQINEVQVENSNISKEHDVEEKLKLNARREDIPLAVQEKRNSSRKSFFSKGRQRPFILKENYSKSRIIEQASKNKNFPSKERHIYSMNFKDFSRREKSKNVMGSQERLKAMHERCVVYVGDIPDWFTIDQLKERFKIFGIIKDIQMKSKETDECRIVLKNSPHMSGLFRNMPKDYIKKRYGFITYSSHREASLAIDHGNRGHELILSLSFGGRRHFVGEDYTDLDGNTAKNENKNSISTREQNDDYTQMLLLEQRKRGLAPPSSTAKQFLNQWTENEPTNSCILVLRYKSIILNLIVQLWFDDIANKKY</sequence>
<dbReference type="GO" id="GO:0045944">
    <property type="term" value="P:positive regulation of transcription by RNA polymerase II"/>
    <property type="evidence" value="ECO:0007669"/>
    <property type="project" value="TreeGrafter"/>
</dbReference>
<gene>
    <name evidence="11" type="primary">NCL1_35128</name>
    <name evidence="11" type="ORF">NPIL_28421</name>
</gene>
<evidence type="ECO:0000256" key="8">
    <source>
        <dbReference type="PROSITE-ProRule" id="PRU00176"/>
    </source>
</evidence>
<evidence type="ECO:0000256" key="5">
    <source>
        <dbReference type="ARBA" id="ARBA00023159"/>
    </source>
</evidence>
<name>A0A8X6N8J3_NEPPI</name>
<evidence type="ECO:0000256" key="2">
    <source>
        <dbReference type="ARBA" id="ARBA00022553"/>
    </source>
</evidence>
<reference evidence="11" key="1">
    <citation type="submission" date="2020-08" db="EMBL/GenBank/DDBJ databases">
        <title>Multicomponent nature underlies the extraordinary mechanical properties of spider dragline silk.</title>
        <authorList>
            <person name="Kono N."/>
            <person name="Nakamura H."/>
            <person name="Mori M."/>
            <person name="Yoshida Y."/>
            <person name="Ohtoshi R."/>
            <person name="Malay A.D."/>
            <person name="Moran D.A.P."/>
            <person name="Tomita M."/>
            <person name="Numata K."/>
            <person name="Arakawa K."/>
        </authorList>
    </citation>
    <scope>NUCLEOTIDE SEQUENCE</scope>
</reference>
<dbReference type="GO" id="GO:0003712">
    <property type="term" value="F:transcription coregulator activity"/>
    <property type="evidence" value="ECO:0007669"/>
    <property type="project" value="InterPro"/>
</dbReference>
<comment type="subcellular location">
    <subcellularLocation>
        <location evidence="1">Nucleus</location>
    </subcellularLocation>
</comment>
<dbReference type="EMBL" id="BMAW01055504">
    <property type="protein sequence ID" value="GFT01171.1"/>
    <property type="molecule type" value="Genomic_DNA"/>
</dbReference>
<dbReference type="GO" id="GO:0005634">
    <property type="term" value="C:nucleus"/>
    <property type="evidence" value="ECO:0007669"/>
    <property type="project" value="UniProtKB-SubCell"/>
</dbReference>
<keyword evidence="7" id="KW-0539">Nucleus</keyword>
<dbReference type="PANTHER" id="PTHR15528">
    <property type="entry name" value="PEROXISOME PROLIFERATOR ACTIVATED RECEPTOR GAMMA COACTIVATOR 1 PGC-1 -RELATED"/>
    <property type="match status" value="1"/>
</dbReference>
<keyword evidence="3 8" id="KW-0694">RNA-binding</keyword>
<keyword evidence="6" id="KW-0804">Transcription</keyword>
<evidence type="ECO:0000256" key="6">
    <source>
        <dbReference type="ARBA" id="ARBA00023163"/>
    </source>
</evidence>
<dbReference type="GO" id="GO:0003723">
    <property type="term" value="F:RNA binding"/>
    <property type="evidence" value="ECO:0007669"/>
    <property type="project" value="UniProtKB-UniRule"/>
</dbReference>
<dbReference type="InterPro" id="IPR000504">
    <property type="entry name" value="RRM_dom"/>
</dbReference>
<evidence type="ECO:0000259" key="10">
    <source>
        <dbReference type="PROSITE" id="PS50102"/>
    </source>
</evidence>
<keyword evidence="2" id="KW-0597">Phosphoprotein</keyword>
<organism evidence="11 12">
    <name type="scientific">Nephila pilipes</name>
    <name type="common">Giant wood spider</name>
    <name type="synonym">Nephila maculata</name>
    <dbReference type="NCBI Taxonomy" id="299642"/>
    <lineage>
        <taxon>Eukaryota</taxon>
        <taxon>Metazoa</taxon>
        <taxon>Ecdysozoa</taxon>
        <taxon>Arthropoda</taxon>
        <taxon>Chelicerata</taxon>
        <taxon>Arachnida</taxon>
        <taxon>Araneae</taxon>
        <taxon>Araneomorphae</taxon>
        <taxon>Entelegynae</taxon>
        <taxon>Araneoidea</taxon>
        <taxon>Nephilidae</taxon>
        <taxon>Nephila</taxon>
    </lineage>
</organism>
<evidence type="ECO:0000256" key="4">
    <source>
        <dbReference type="ARBA" id="ARBA00023015"/>
    </source>
</evidence>
<feature type="domain" description="RRM" evidence="10">
    <location>
        <begin position="414"/>
        <end position="521"/>
    </location>
</feature>
<keyword evidence="5" id="KW-0010">Activator</keyword>
<dbReference type="PANTHER" id="PTHR15528:SF11">
    <property type="entry name" value="FI18188P1"/>
    <property type="match status" value="1"/>
</dbReference>
<dbReference type="OrthoDB" id="6428855at2759"/>
<dbReference type="InterPro" id="IPR012677">
    <property type="entry name" value="Nucleotide-bd_a/b_plait_sf"/>
</dbReference>
<protein>
    <recommendedName>
        <fullName evidence="10">RRM domain-containing protein</fullName>
    </recommendedName>
</protein>
<keyword evidence="12" id="KW-1185">Reference proteome</keyword>
<dbReference type="Proteomes" id="UP000887013">
    <property type="component" value="Unassembled WGS sequence"/>
</dbReference>
<evidence type="ECO:0000313" key="12">
    <source>
        <dbReference type="Proteomes" id="UP000887013"/>
    </source>
</evidence>
<dbReference type="AlphaFoldDB" id="A0A8X6N8J3"/>
<evidence type="ECO:0000256" key="7">
    <source>
        <dbReference type="ARBA" id="ARBA00023242"/>
    </source>
</evidence>